<evidence type="ECO:0000256" key="2">
    <source>
        <dbReference type="ARBA" id="ARBA00001946"/>
    </source>
</evidence>
<dbReference type="Gene3D" id="3.90.79.10">
    <property type="entry name" value="Nucleoside Triphosphate Pyrophosphohydrolase"/>
    <property type="match status" value="1"/>
</dbReference>
<dbReference type="NCBIfam" id="NF001936">
    <property type="entry name" value="PRK00714.1-3"/>
    <property type="match status" value="1"/>
</dbReference>
<gene>
    <name evidence="4 6" type="primary">rppH</name>
    <name evidence="4" type="synonym">nudH</name>
    <name evidence="6" type="ORF">COL8621_03184</name>
</gene>
<dbReference type="PANTHER" id="PTHR11839:SF22">
    <property type="entry name" value="NUDIX HYDROLASE 26, CHLOROPLASTIC"/>
    <property type="match status" value="1"/>
</dbReference>
<dbReference type="GO" id="GO:0008893">
    <property type="term" value="F:guanosine-3',5'-bis(diphosphate) 3'-diphosphatase activity"/>
    <property type="evidence" value="ECO:0007669"/>
    <property type="project" value="TreeGrafter"/>
</dbReference>
<dbReference type="InterPro" id="IPR015797">
    <property type="entry name" value="NUDIX_hydrolase-like_dom_sf"/>
</dbReference>
<sequence>MRLIFSKVCLLSKPLTKRKGPATRRPFAHMTPEQISELPYRPCVGVMLMNADGDIFVGQRFDSEVAAWQMPQGGIDKGEDPETAALRELWEETGVTADLVEIVGRTGDWVTYDLPPELVGKVWKGKYRGQKQIWYLFRFLGTDNQVNIATEHPEFSEWAWLPADQLVANIVPFKRDVYASVVGEFAGLIK</sequence>
<dbReference type="GO" id="GO:0019693">
    <property type="term" value="P:ribose phosphate metabolic process"/>
    <property type="evidence" value="ECO:0007669"/>
    <property type="project" value="TreeGrafter"/>
</dbReference>
<dbReference type="AlphaFoldDB" id="A0A238KWN7"/>
<dbReference type="PROSITE" id="PS51462">
    <property type="entry name" value="NUDIX"/>
    <property type="match status" value="1"/>
</dbReference>
<dbReference type="CDD" id="cd03671">
    <property type="entry name" value="NUDIX_Ap4A_hydrolase_plant_like"/>
    <property type="match status" value="1"/>
</dbReference>
<dbReference type="PANTHER" id="PTHR11839">
    <property type="entry name" value="UDP/ADP-SUGAR PYROPHOSPHATASE"/>
    <property type="match status" value="1"/>
</dbReference>
<dbReference type="Proteomes" id="UP000202922">
    <property type="component" value="Unassembled WGS sequence"/>
</dbReference>
<feature type="domain" description="Nudix hydrolase" evidence="5">
    <location>
        <begin position="39"/>
        <end position="183"/>
    </location>
</feature>
<accession>A0A238KWN7</accession>
<dbReference type="InterPro" id="IPR020084">
    <property type="entry name" value="NUDIX_hydrolase_CS"/>
</dbReference>
<feature type="short sequence motif" description="Nudix box" evidence="4">
    <location>
        <begin position="73"/>
        <end position="94"/>
    </location>
</feature>
<dbReference type="GO" id="GO:0034432">
    <property type="term" value="F:bis(5'-adenosyl)-pentaphosphatase activity"/>
    <property type="evidence" value="ECO:0007669"/>
    <property type="project" value="TreeGrafter"/>
</dbReference>
<comment type="similarity">
    <text evidence="4">Belongs to the Nudix hydrolase family. RppH subfamily.</text>
</comment>
<dbReference type="GO" id="GO:0006753">
    <property type="term" value="P:nucleoside phosphate metabolic process"/>
    <property type="evidence" value="ECO:0007669"/>
    <property type="project" value="TreeGrafter"/>
</dbReference>
<dbReference type="SUPFAM" id="SSF55811">
    <property type="entry name" value="Nudix"/>
    <property type="match status" value="1"/>
</dbReference>
<evidence type="ECO:0000313" key="7">
    <source>
        <dbReference type="Proteomes" id="UP000202922"/>
    </source>
</evidence>
<dbReference type="EMBL" id="FXYE01000002">
    <property type="protein sequence ID" value="SMX46622.1"/>
    <property type="molecule type" value="Genomic_DNA"/>
</dbReference>
<comment type="function">
    <text evidence="4">Accelerates the degradation of transcripts by removing pyrophosphate from the 5'-end of triphosphorylated RNA, leading to a more labile monophosphorylated state that can stimulate subsequent ribonuclease cleavage.</text>
</comment>
<reference evidence="7" key="1">
    <citation type="submission" date="2017-05" db="EMBL/GenBank/DDBJ databases">
        <authorList>
            <person name="Rodrigo-Torres L."/>
            <person name="Arahal R. D."/>
            <person name="Lucena T."/>
        </authorList>
    </citation>
    <scope>NUCLEOTIDE SEQUENCE [LARGE SCALE GENOMIC DNA]</scope>
    <source>
        <strain evidence="7">CECT 8621</strain>
    </source>
</reference>
<comment type="cofactor">
    <cofactor evidence="1">
        <name>Mn(2+)</name>
        <dbReference type="ChEBI" id="CHEBI:29035"/>
    </cofactor>
</comment>
<dbReference type="InterPro" id="IPR000086">
    <property type="entry name" value="NUDIX_hydrolase_dom"/>
</dbReference>
<dbReference type="PROSITE" id="PS00893">
    <property type="entry name" value="NUDIX_BOX"/>
    <property type="match status" value="1"/>
</dbReference>
<name>A0A238KWN7_9RHOB</name>
<comment type="cofactor">
    <cofactor evidence="2">
        <name>Mg(2+)</name>
        <dbReference type="ChEBI" id="CHEBI:18420"/>
    </cofactor>
</comment>
<dbReference type="NCBIfam" id="NF001938">
    <property type="entry name" value="PRK00714.1-5"/>
    <property type="match status" value="1"/>
</dbReference>
<proteinExistence type="inferred from homology"/>
<keyword evidence="7" id="KW-1185">Reference proteome</keyword>
<evidence type="ECO:0000256" key="1">
    <source>
        <dbReference type="ARBA" id="ARBA00001936"/>
    </source>
</evidence>
<dbReference type="Pfam" id="PF00293">
    <property type="entry name" value="NUDIX"/>
    <property type="match status" value="1"/>
</dbReference>
<evidence type="ECO:0000256" key="4">
    <source>
        <dbReference type="HAMAP-Rule" id="MF_00298"/>
    </source>
</evidence>
<evidence type="ECO:0000256" key="3">
    <source>
        <dbReference type="ARBA" id="ARBA00022801"/>
    </source>
</evidence>
<evidence type="ECO:0000313" key="6">
    <source>
        <dbReference type="EMBL" id="SMX46622.1"/>
    </source>
</evidence>
<dbReference type="PRINTS" id="PR00502">
    <property type="entry name" value="NUDIXFAMILY"/>
</dbReference>
<organism evidence="6 7">
    <name type="scientific">Actibacterium lipolyticum</name>
    <dbReference type="NCBI Taxonomy" id="1524263"/>
    <lineage>
        <taxon>Bacteria</taxon>
        <taxon>Pseudomonadati</taxon>
        <taxon>Pseudomonadota</taxon>
        <taxon>Alphaproteobacteria</taxon>
        <taxon>Rhodobacterales</taxon>
        <taxon>Roseobacteraceae</taxon>
        <taxon>Actibacterium</taxon>
    </lineage>
</organism>
<protein>
    <recommendedName>
        <fullName evidence="4">RNA pyrophosphohydrolase</fullName>
        <ecNumber evidence="4">3.6.1.-</ecNumber>
    </recommendedName>
    <alternativeName>
        <fullName evidence="4">(Di)nucleoside polyphosphate hydrolase</fullName>
    </alternativeName>
</protein>
<keyword evidence="3 4" id="KW-0378">Hydrolase</keyword>
<dbReference type="InterPro" id="IPR022927">
    <property type="entry name" value="RppH"/>
</dbReference>
<comment type="cofactor">
    <cofactor evidence="4">
        <name>a divalent metal cation</name>
        <dbReference type="ChEBI" id="CHEBI:60240"/>
    </cofactor>
</comment>
<evidence type="ECO:0000259" key="5">
    <source>
        <dbReference type="PROSITE" id="PS51462"/>
    </source>
</evidence>
<dbReference type="HAMAP" id="MF_00298">
    <property type="entry name" value="Nudix_RppH"/>
    <property type="match status" value="1"/>
</dbReference>
<dbReference type="InterPro" id="IPR020476">
    <property type="entry name" value="Nudix_hydrolase"/>
</dbReference>
<dbReference type="EC" id="3.6.1.-" evidence="4"/>